<reference evidence="2 3" key="1">
    <citation type="submission" date="2018-06" db="EMBL/GenBank/DDBJ databases">
        <authorList>
            <consortium name="Pathogen Informatics"/>
            <person name="Doyle S."/>
        </authorList>
    </citation>
    <scope>NUCLEOTIDE SEQUENCE [LARGE SCALE GENOMIC DNA]</scope>
    <source>
        <strain evidence="2 3">NCTC7304</strain>
    </source>
</reference>
<evidence type="ECO:0000256" key="1">
    <source>
        <dbReference type="SAM" id="MobiDB-lite"/>
    </source>
</evidence>
<evidence type="ECO:0000313" key="3">
    <source>
        <dbReference type="Proteomes" id="UP000254762"/>
    </source>
</evidence>
<feature type="region of interest" description="Disordered" evidence="1">
    <location>
        <begin position="1"/>
        <end position="22"/>
    </location>
</feature>
<sequence length="58" mass="6209">MSEVTQTLIDDAQAHSQAKAASPPAIYAAFSGAPLRCKDRGTMNASSIWAMPSLCRQR</sequence>
<name>A0A379T1F9_SALER</name>
<evidence type="ECO:0000313" key="2">
    <source>
        <dbReference type="EMBL" id="SUG34410.1"/>
    </source>
</evidence>
<dbReference type="Proteomes" id="UP000254762">
    <property type="component" value="Unassembled WGS sequence"/>
</dbReference>
<organism evidence="2 3">
    <name type="scientific">Salmonella enterica subsp. arizonae</name>
    <dbReference type="NCBI Taxonomy" id="59203"/>
    <lineage>
        <taxon>Bacteria</taxon>
        <taxon>Pseudomonadati</taxon>
        <taxon>Pseudomonadota</taxon>
        <taxon>Gammaproteobacteria</taxon>
        <taxon>Enterobacterales</taxon>
        <taxon>Enterobacteriaceae</taxon>
        <taxon>Salmonella</taxon>
    </lineage>
</organism>
<dbReference type="AlphaFoldDB" id="A0A379T1F9"/>
<accession>A0A379T1F9</accession>
<proteinExistence type="predicted"/>
<protein>
    <submittedName>
        <fullName evidence="2">Uncharacterized protein</fullName>
    </submittedName>
</protein>
<dbReference type="EMBL" id="UGXD01000002">
    <property type="protein sequence ID" value="SUG34410.1"/>
    <property type="molecule type" value="Genomic_DNA"/>
</dbReference>
<gene>
    <name evidence="2" type="ORF">NCTC7304_03929</name>
</gene>